<organism evidence="1">
    <name type="scientific">hydrothermal vent metagenome</name>
    <dbReference type="NCBI Taxonomy" id="652676"/>
    <lineage>
        <taxon>unclassified sequences</taxon>
        <taxon>metagenomes</taxon>
        <taxon>ecological metagenomes</taxon>
    </lineage>
</organism>
<dbReference type="InterPro" id="IPR007435">
    <property type="entry name" value="DUF484"/>
</dbReference>
<protein>
    <recommendedName>
        <fullName evidence="2">DUF484 family protein</fullName>
    </recommendedName>
</protein>
<dbReference type="AlphaFoldDB" id="A0A3B0RX11"/>
<dbReference type="InterPro" id="IPR029016">
    <property type="entry name" value="GAF-like_dom_sf"/>
</dbReference>
<name>A0A3B0RX11_9ZZZZ</name>
<reference evidence="1" key="1">
    <citation type="submission" date="2018-06" db="EMBL/GenBank/DDBJ databases">
        <authorList>
            <person name="Zhirakovskaya E."/>
        </authorList>
    </citation>
    <scope>NUCLEOTIDE SEQUENCE</scope>
</reference>
<gene>
    <name evidence="1" type="ORF">MNBD_ALPHA06-1614</name>
</gene>
<evidence type="ECO:0000313" key="1">
    <source>
        <dbReference type="EMBL" id="VAV88953.1"/>
    </source>
</evidence>
<dbReference type="EMBL" id="UOEE01000080">
    <property type="protein sequence ID" value="VAV88953.1"/>
    <property type="molecule type" value="Genomic_DNA"/>
</dbReference>
<evidence type="ECO:0008006" key="2">
    <source>
        <dbReference type="Google" id="ProtNLM"/>
    </source>
</evidence>
<dbReference type="Gene3D" id="3.30.450.40">
    <property type="match status" value="1"/>
</dbReference>
<proteinExistence type="predicted"/>
<sequence>MAEQANIIDFEAASRVRMLERVRSLTMTRDALIENAKQNHASTALIHGAVLKLLDAKNWHDLDTRLQYNIRTTLGADFLGLYVEGAKLPKGLERIFAKPEGFVTHVMQGHFERLGPGLLNGPLLFGEQANQIRSEALLRLDWGPGEALLVFGSKDRRAFSAEQGTDLIAFFAKAVERLISRWAG</sequence>
<accession>A0A3B0RX11</accession>
<dbReference type="Pfam" id="PF04340">
    <property type="entry name" value="DUF484"/>
    <property type="match status" value="1"/>
</dbReference>